<evidence type="ECO:0000256" key="5">
    <source>
        <dbReference type="ARBA" id="ARBA00047317"/>
    </source>
</evidence>
<dbReference type="InterPro" id="IPR008284">
    <property type="entry name" value="MoCF_biosynth_CS"/>
</dbReference>
<dbReference type="PANTHER" id="PTHR10192">
    <property type="entry name" value="MOLYBDOPTERIN BIOSYNTHESIS PROTEIN"/>
    <property type="match status" value="1"/>
</dbReference>
<dbReference type="SUPFAM" id="SSF63867">
    <property type="entry name" value="MoeA C-terminal domain-like"/>
    <property type="match status" value="1"/>
</dbReference>
<dbReference type="Pfam" id="PF03453">
    <property type="entry name" value="MoeA_N"/>
    <property type="match status" value="1"/>
</dbReference>
<evidence type="ECO:0000256" key="3">
    <source>
        <dbReference type="ARBA" id="ARBA00010763"/>
    </source>
</evidence>
<dbReference type="InterPro" id="IPR005110">
    <property type="entry name" value="MoeA_linker/N"/>
</dbReference>
<dbReference type="Pfam" id="PF03454">
    <property type="entry name" value="MoeA_C"/>
    <property type="match status" value="1"/>
</dbReference>
<keyword evidence="6" id="KW-0460">Magnesium</keyword>
<keyword evidence="6" id="KW-0500">Molybdenum</keyword>
<dbReference type="Gene3D" id="3.40.980.10">
    <property type="entry name" value="MoaB/Mog-like domain"/>
    <property type="match status" value="1"/>
</dbReference>
<dbReference type="Pfam" id="PF00994">
    <property type="entry name" value="MoCF_biosynth"/>
    <property type="match status" value="1"/>
</dbReference>
<comment type="pathway">
    <text evidence="2 6">Cofactor biosynthesis; molybdopterin biosynthesis.</text>
</comment>
<dbReference type="InterPro" id="IPR036135">
    <property type="entry name" value="MoeA_linker/N_sf"/>
</dbReference>
<name>A0A150QAW2_SORCE</name>
<accession>A0A150QAW2</accession>
<proteinExistence type="inferred from homology"/>
<dbReference type="GO" id="GO:0005829">
    <property type="term" value="C:cytosol"/>
    <property type="evidence" value="ECO:0007669"/>
    <property type="project" value="TreeGrafter"/>
</dbReference>
<dbReference type="Gene3D" id="2.170.190.11">
    <property type="entry name" value="Molybdopterin biosynthesis moea protein, domain 3"/>
    <property type="match status" value="1"/>
</dbReference>
<comment type="function">
    <text evidence="1 6">Catalyzes the insertion of molybdate into adenylated molybdopterin with the concomitant release of AMP.</text>
</comment>
<dbReference type="InterPro" id="IPR001453">
    <property type="entry name" value="MoaB/Mog_dom"/>
</dbReference>
<dbReference type="Gene3D" id="2.40.340.10">
    <property type="entry name" value="MoeA, C-terminal, domain IV"/>
    <property type="match status" value="1"/>
</dbReference>
<dbReference type="GO" id="GO:0006777">
    <property type="term" value="P:Mo-molybdopterin cofactor biosynthetic process"/>
    <property type="evidence" value="ECO:0007669"/>
    <property type="project" value="UniProtKB-UniRule"/>
</dbReference>
<feature type="domain" description="MoaB/Mog" evidence="7">
    <location>
        <begin position="175"/>
        <end position="318"/>
    </location>
</feature>
<comment type="catalytic activity">
    <reaction evidence="5">
        <text>adenylyl-molybdopterin + molybdate = Mo-molybdopterin + AMP + H(+)</text>
        <dbReference type="Rhea" id="RHEA:35047"/>
        <dbReference type="ChEBI" id="CHEBI:15378"/>
        <dbReference type="ChEBI" id="CHEBI:36264"/>
        <dbReference type="ChEBI" id="CHEBI:62727"/>
        <dbReference type="ChEBI" id="CHEBI:71302"/>
        <dbReference type="ChEBI" id="CHEBI:456215"/>
        <dbReference type="EC" id="2.10.1.1"/>
    </reaction>
</comment>
<organism evidence="8 9">
    <name type="scientific">Sorangium cellulosum</name>
    <name type="common">Polyangium cellulosum</name>
    <dbReference type="NCBI Taxonomy" id="56"/>
    <lineage>
        <taxon>Bacteria</taxon>
        <taxon>Pseudomonadati</taxon>
        <taxon>Myxococcota</taxon>
        <taxon>Polyangia</taxon>
        <taxon>Polyangiales</taxon>
        <taxon>Polyangiaceae</taxon>
        <taxon>Sorangium</taxon>
    </lineage>
</organism>
<dbReference type="AlphaFoldDB" id="A0A150QAW2"/>
<comment type="cofactor">
    <cofactor evidence="6">
        <name>Mg(2+)</name>
        <dbReference type="ChEBI" id="CHEBI:18420"/>
    </cofactor>
</comment>
<keyword evidence="6" id="KW-0808">Transferase</keyword>
<dbReference type="SUPFAM" id="SSF63882">
    <property type="entry name" value="MoeA N-terminal region -like"/>
    <property type="match status" value="1"/>
</dbReference>
<dbReference type="UniPathway" id="UPA00344"/>
<gene>
    <name evidence="8" type="ORF">BE15_28680</name>
</gene>
<evidence type="ECO:0000313" key="8">
    <source>
        <dbReference type="EMBL" id="KYF64876.1"/>
    </source>
</evidence>
<dbReference type="GO" id="GO:0046872">
    <property type="term" value="F:metal ion binding"/>
    <property type="evidence" value="ECO:0007669"/>
    <property type="project" value="UniProtKB-UniRule"/>
</dbReference>
<evidence type="ECO:0000256" key="2">
    <source>
        <dbReference type="ARBA" id="ARBA00005046"/>
    </source>
</evidence>
<dbReference type="InterPro" id="IPR036688">
    <property type="entry name" value="MoeA_C_domain_IV_sf"/>
</dbReference>
<dbReference type="Proteomes" id="UP000075260">
    <property type="component" value="Unassembled WGS sequence"/>
</dbReference>
<dbReference type="PROSITE" id="PS01079">
    <property type="entry name" value="MOCF_BIOSYNTHESIS_2"/>
    <property type="match status" value="1"/>
</dbReference>
<dbReference type="PANTHER" id="PTHR10192:SF5">
    <property type="entry name" value="GEPHYRIN"/>
    <property type="match status" value="1"/>
</dbReference>
<comment type="similarity">
    <text evidence="3 6">Belongs to the MoeA family.</text>
</comment>
<comment type="caution">
    <text evidence="8">The sequence shown here is derived from an EMBL/GenBank/DDBJ whole genome shotgun (WGS) entry which is preliminary data.</text>
</comment>
<dbReference type="OrthoDB" id="9804758at2"/>
<evidence type="ECO:0000259" key="7">
    <source>
        <dbReference type="SMART" id="SM00852"/>
    </source>
</evidence>
<dbReference type="GO" id="GO:0061599">
    <property type="term" value="F:molybdopterin molybdotransferase activity"/>
    <property type="evidence" value="ECO:0007669"/>
    <property type="project" value="UniProtKB-UniRule"/>
</dbReference>
<dbReference type="Gene3D" id="3.90.105.10">
    <property type="entry name" value="Molybdopterin biosynthesis moea protein, domain 2"/>
    <property type="match status" value="1"/>
</dbReference>
<sequence>MIPFEEALARLLATAVPVGPERVSLDDAAGRVLAEDIAAADAMPAFDYSAMDGYAVASADLAGSGPFTLPVRGESAAGRPLPALDPGTACRIFTGARLPPGSDAIVPQEDAARSGDEITVREAPRAGAWVRRRGADLAQGAVALRRGARLTPGKVALAAALDRPTVLVARRPVVTLLCSGDELRAPGSPGPAGTVAESNSYFVAATARAAGAAVRIAPFVPDDAARAAEAVSTALRGSDLVVTVGGVSVGDHDVVRPALEAAGVTLDFWRVAIKPGKPLAVGRAELARGGAVHVLGLPGNPASASLTFVLFGVPLLRALQDDAAPLPPRVVVRAAGSLRRQTGRAEFLRARLEISGGELVARVSANQASGAVTSFAEADALILVPADQDRIDEGDRLQAIRLAEI</sequence>
<keyword evidence="6" id="KW-0479">Metal-binding</keyword>
<dbReference type="InterPro" id="IPR036425">
    <property type="entry name" value="MoaB/Mog-like_dom_sf"/>
</dbReference>
<dbReference type="InterPro" id="IPR038987">
    <property type="entry name" value="MoeA-like"/>
</dbReference>
<evidence type="ECO:0000313" key="9">
    <source>
        <dbReference type="Proteomes" id="UP000075260"/>
    </source>
</evidence>
<reference evidence="8 9" key="1">
    <citation type="submission" date="2014-02" db="EMBL/GenBank/DDBJ databases">
        <title>The small core and large imbalanced accessory genome model reveals a collaborative survival strategy of Sorangium cellulosum strains in nature.</title>
        <authorList>
            <person name="Han K."/>
            <person name="Peng R."/>
            <person name="Blom J."/>
            <person name="Li Y.-Z."/>
        </authorList>
    </citation>
    <scope>NUCLEOTIDE SEQUENCE [LARGE SCALE GENOMIC DNA]</scope>
    <source>
        <strain evidence="8 9">So0008-312</strain>
    </source>
</reference>
<evidence type="ECO:0000256" key="1">
    <source>
        <dbReference type="ARBA" id="ARBA00002901"/>
    </source>
</evidence>
<dbReference type="NCBIfam" id="NF045515">
    <property type="entry name" value="Glp_gephyrin"/>
    <property type="match status" value="1"/>
</dbReference>
<dbReference type="EMBL" id="JEMA01000878">
    <property type="protein sequence ID" value="KYF64876.1"/>
    <property type="molecule type" value="Genomic_DNA"/>
</dbReference>
<dbReference type="InterPro" id="IPR005111">
    <property type="entry name" value="MoeA_C_domain_IV"/>
</dbReference>
<keyword evidence="4 6" id="KW-0501">Molybdenum cofactor biosynthesis</keyword>
<evidence type="ECO:0000256" key="4">
    <source>
        <dbReference type="ARBA" id="ARBA00023150"/>
    </source>
</evidence>
<dbReference type="EC" id="2.10.1.1" evidence="6"/>
<dbReference type="CDD" id="cd00887">
    <property type="entry name" value="MoeA"/>
    <property type="match status" value="1"/>
</dbReference>
<dbReference type="SMART" id="SM00852">
    <property type="entry name" value="MoCF_biosynth"/>
    <property type="match status" value="1"/>
</dbReference>
<dbReference type="SUPFAM" id="SSF53218">
    <property type="entry name" value="Molybdenum cofactor biosynthesis proteins"/>
    <property type="match status" value="1"/>
</dbReference>
<dbReference type="RefSeq" id="WP_061611466.1">
    <property type="nucleotide sequence ID" value="NZ_JEMA01000878.1"/>
</dbReference>
<evidence type="ECO:0000256" key="6">
    <source>
        <dbReference type="RuleBase" id="RU365090"/>
    </source>
</evidence>
<protein>
    <recommendedName>
        <fullName evidence="6">Molybdopterin molybdenumtransferase</fullName>
        <ecNumber evidence="6">2.10.1.1</ecNumber>
    </recommendedName>
</protein>